<evidence type="ECO:0000259" key="6">
    <source>
        <dbReference type="Pfam" id="PF01935"/>
    </source>
</evidence>
<dbReference type="InterPro" id="IPR027417">
    <property type="entry name" value="P-loop_NTPase"/>
</dbReference>
<comment type="subcellular location">
    <subcellularLocation>
        <location evidence="1">Cell membrane</location>
        <topology evidence="1">Multi-pass membrane protein</topology>
    </subcellularLocation>
</comment>
<dbReference type="AlphaFoldDB" id="A0A662ZKE8"/>
<sequence>MKRYYLLSAVFTGMAATAVFVLSIGTAHPAKYVIMMFMMILLYRRVQNYSRIRAEEIRINGREFFAMKPRDLRDRTCTDRLYLGEGFLWEKPQAEALYGLMEKDPAFCRVHRDPDSRGAAFIQSLGRVESVYLPLSFFDGHTLITGTTGAGKTRLYDLLCAQAVYRGEGLIIIDPKGDRDLYEHLKIAAGACNRELLFFHPAFPNESIGINPVHNFTRSTEIAGRISSLVPTARGSNDPFRSFAFSALNAVVGGLIIIGKRPTLKLIKYYINSRLVELCFLAFKTLFDRHLLKDPRFADEWKILMKETSKVPGRLLSKYEAFYQRSMKPFKKRASQEIETLYELARHDPDHYKKMIASLKPVLDMLTSGELGNMLSPVESDDLSRRSYSLADIVRRNHILYVGLDSLTDGQTGAALGSMLLADLTAVAGNRYNFGKDLNYVNLFVDETAEVINEQLIQMLNKGRGAKFRVTIATQTIADFESGLGSEARSVQVLGNVNNVISLRVIDTKTREYISDSLPKTRILFKSQSCVQNQSSDELTKVKASISSSLTENETEIFPASMLSELPDLEYVARVGGSTVIKGKIPFITD</sequence>
<evidence type="ECO:0000256" key="1">
    <source>
        <dbReference type="ARBA" id="ARBA00004651"/>
    </source>
</evidence>
<dbReference type="InterPro" id="IPR002789">
    <property type="entry name" value="HerA_central"/>
</dbReference>
<reference evidence="8 9" key="1">
    <citation type="submission" date="2016-10" db="EMBL/GenBank/DDBJ databases">
        <authorList>
            <person name="Varghese N."/>
            <person name="Submissions S."/>
        </authorList>
    </citation>
    <scope>NUCLEOTIDE SEQUENCE [LARGE SCALE GENOMIC DNA]</scope>
    <source>
        <strain evidence="8 9">DSM 1361</strain>
    </source>
</reference>
<evidence type="ECO:0000259" key="7">
    <source>
        <dbReference type="Pfam" id="PF12696"/>
    </source>
</evidence>
<accession>A0A662ZKE8</accession>
<evidence type="ECO:0000256" key="4">
    <source>
        <dbReference type="ARBA" id="ARBA00022989"/>
    </source>
</evidence>
<dbReference type="Pfam" id="PF01935">
    <property type="entry name" value="DUF87"/>
    <property type="match status" value="1"/>
</dbReference>
<dbReference type="PANTHER" id="PTHR37937">
    <property type="entry name" value="CONJUGATIVE TRANSFER: DNA TRANSPORT"/>
    <property type="match status" value="1"/>
</dbReference>
<keyword evidence="9" id="KW-1185">Reference proteome</keyword>
<gene>
    <name evidence="8" type="ORF">SAMN02910344_02293</name>
</gene>
<dbReference type="CDD" id="cd01127">
    <property type="entry name" value="TrwB_TraG_TraD_VirD4"/>
    <property type="match status" value="2"/>
</dbReference>
<dbReference type="OrthoDB" id="7817736at2"/>
<evidence type="ECO:0000313" key="9">
    <source>
        <dbReference type="Proteomes" id="UP000243745"/>
    </source>
</evidence>
<dbReference type="InterPro" id="IPR051539">
    <property type="entry name" value="T4SS-coupling_protein"/>
</dbReference>
<dbReference type="Gene3D" id="3.40.50.300">
    <property type="entry name" value="P-loop containing nucleotide triphosphate hydrolases"/>
    <property type="match status" value="2"/>
</dbReference>
<keyword evidence="5" id="KW-0472">Membrane</keyword>
<dbReference type="InterPro" id="IPR032689">
    <property type="entry name" value="TraG-D_C"/>
</dbReference>
<keyword evidence="4" id="KW-1133">Transmembrane helix</keyword>
<organism evidence="8 9">
    <name type="scientific">Ruminobacter amylophilus</name>
    <dbReference type="NCBI Taxonomy" id="867"/>
    <lineage>
        <taxon>Bacteria</taxon>
        <taxon>Pseudomonadati</taxon>
        <taxon>Pseudomonadota</taxon>
        <taxon>Gammaproteobacteria</taxon>
        <taxon>Aeromonadales</taxon>
        <taxon>Succinivibrionaceae</taxon>
        <taxon>Ruminobacter</taxon>
    </lineage>
</organism>
<dbReference type="EMBL" id="FOXF01000079">
    <property type="protein sequence ID" value="SFP78367.1"/>
    <property type="molecule type" value="Genomic_DNA"/>
</dbReference>
<dbReference type="Proteomes" id="UP000243745">
    <property type="component" value="Unassembled WGS sequence"/>
</dbReference>
<dbReference type="SUPFAM" id="SSF52540">
    <property type="entry name" value="P-loop containing nucleoside triphosphate hydrolases"/>
    <property type="match status" value="1"/>
</dbReference>
<evidence type="ECO:0000256" key="5">
    <source>
        <dbReference type="ARBA" id="ARBA00023136"/>
    </source>
</evidence>
<dbReference type="PANTHER" id="PTHR37937:SF1">
    <property type="entry name" value="CONJUGATIVE TRANSFER: DNA TRANSPORT"/>
    <property type="match status" value="1"/>
</dbReference>
<evidence type="ECO:0000256" key="2">
    <source>
        <dbReference type="ARBA" id="ARBA00022475"/>
    </source>
</evidence>
<dbReference type="Pfam" id="PF12696">
    <property type="entry name" value="TraG-D_C"/>
    <property type="match status" value="1"/>
</dbReference>
<feature type="domain" description="Helicase HerA central" evidence="6">
    <location>
        <begin position="131"/>
        <end position="178"/>
    </location>
</feature>
<keyword evidence="2" id="KW-1003">Cell membrane</keyword>
<proteinExistence type="predicted"/>
<dbReference type="RefSeq" id="WP_093143859.1">
    <property type="nucleotide sequence ID" value="NZ_FOXF01000079.1"/>
</dbReference>
<evidence type="ECO:0000313" key="8">
    <source>
        <dbReference type="EMBL" id="SFP78367.1"/>
    </source>
</evidence>
<dbReference type="NCBIfam" id="TIGR03743">
    <property type="entry name" value="SXT_TraD"/>
    <property type="match status" value="1"/>
</dbReference>
<dbReference type="InterPro" id="IPR022458">
    <property type="entry name" value="Conjugative_coupling_TraG/TraD"/>
</dbReference>
<protein>
    <submittedName>
        <fullName evidence="8">Conjugal transfer pilus assembly protein TraD</fullName>
    </submittedName>
</protein>
<evidence type="ECO:0000256" key="3">
    <source>
        <dbReference type="ARBA" id="ARBA00022692"/>
    </source>
</evidence>
<dbReference type="GO" id="GO:0005886">
    <property type="term" value="C:plasma membrane"/>
    <property type="evidence" value="ECO:0007669"/>
    <property type="project" value="UniProtKB-SubCell"/>
</dbReference>
<keyword evidence="3" id="KW-0812">Transmembrane</keyword>
<feature type="domain" description="TraD/TraG TraM recognition site" evidence="7">
    <location>
        <begin position="441"/>
        <end position="567"/>
    </location>
</feature>
<name>A0A662ZKE8_9GAMM</name>